<evidence type="ECO:0000256" key="6">
    <source>
        <dbReference type="ARBA" id="ARBA00023002"/>
    </source>
</evidence>
<dbReference type="AlphaFoldDB" id="A0A7W5DRX0"/>
<evidence type="ECO:0000256" key="1">
    <source>
        <dbReference type="ARBA" id="ARBA00001974"/>
    </source>
</evidence>
<keyword evidence="11" id="KW-1185">Reference proteome</keyword>
<evidence type="ECO:0000313" key="11">
    <source>
        <dbReference type="Proteomes" id="UP000544222"/>
    </source>
</evidence>
<dbReference type="EMBL" id="JACHYB010000001">
    <property type="protein sequence ID" value="MBB3187635.1"/>
    <property type="molecule type" value="Genomic_DNA"/>
</dbReference>
<evidence type="ECO:0000256" key="4">
    <source>
        <dbReference type="ARBA" id="ARBA00022723"/>
    </source>
</evidence>
<dbReference type="Gene3D" id="3.30.70.3270">
    <property type="match status" value="1"/>
</dbReference>
<dbReference type="GO" id="GO:0051912">
    <property type="term" value="F:CoB--CoM heterodisulfide reductase activity"/>
    <property type="evidence" value="ECO:0007669"/>
    <property type="project" value="UniProtKB-EC"/>
</dbReference>
<organism evidence="10 11">
    <name type="scientific">Microbacter margulisiae</name>
    <dbReference type="NCBI Taxonomy" id="1350067"/>
    <lineage>
        <taxon>Bacteria</taxon>
        <taxon>Pseudomonadati</taxon>
        <taxon>Bacteroidota</taxon>
        <taxon>Bacteroidia</taxon>
        <taxon>Bacteroidales</taxon>
        <taxon>Porphyromonadaceae</taxon>
        <taxon>Microbacter</taxon>
    </lineage>
</organism>
<keyword evidence="4" id="KW-0479">Metal-binding</keyword>
<dbReference type="InterPro" id="IPR039650">
    <property type="entry name" value="HdrA-like"/>
</dbReference>
<keyword evidence="3" id="KW-0004">4Fe-4S</keyword>
<comment type="caution">
    <text evidence="10">The sequence shown here is derived from an EMBL/GenBank/DDBJ whole genome shotgun (WGS) entry which is preliminary data.</text>
</comment>
<dbReference type="GO" id="GO:0051539">
    <property type="term" value="F:4 iron, 4 sulfur cluster binding"/>
    <property type="evidence" value="ECO:0007669"/>
    <property type="project" value="UniProtKB-KW"/>
</dbReference>
<keyword evidence="8" id="KW-0411">Iron-sulfur</keyword>
<sequence>MTDNQNAAATCLDETRFDVMVIGAGIAGAESALKLGDMGYKVLLVEKEPSIGGKMILLSKVFPTLDCAACITTPKVSETARHPNITIHTLTEVETIHRNGDRHFSVQLKKKPRYVVEKDCTGCQECEAVCPVITKDQFQFNLTARKAVYIPFNIANPRIALIDIDNCMLCGACEKACPSGCIDFTQKEQQLQITAKSIIVATGFKLFDPISIERYGYGRYKNVITSMQMERELAPTRPFNNVLRPSDGKIPDKIAYVFCTGSRDHTVGNPICSQVCCMYSTKQAQLLMGALPMADISLYYINIRAFGKGYNEFYLQAKDMGANYVKGKIGKITEKENGNLILRFEDIATGKVTEREHDLVVLSVGLLANPAIVKAFKDEKLELDAINYVQQPNMLQSPAQTSIEGVFVAGTATGPMDIPDTIMSAGAAATETSSYLTRLS</sequence>
<keyword evidence="6 10" id="KW-0560">Oxidoreductase</keyword>
<keyword evidence="5" id="KW-0274">FAD</keyword>
<dbReference type="PROSITE" id="PS00198">
    <property type="entry name" value="4FE4S_FER_1"/>
    <property type="match status" value="1"/>
</dbReference>
<keyword evidence="5" id="KW-0285">Flavoprotein</keyword>
<evidence type="ECO:0000256" key="8">
    <source>
        <dbReference type="ARBA" id="ARBA00023014"/>
    </source>
</evidence>
<dbReference type="RefSeq" id="WP_183413380.1">
    <property type="nucleotide sequence ID" value="NZ_JACHYB010000001.1"/>
</dbReference>
<evidence type="ECO:0000256" key="7">
    <source>
        <dbReference type="ARBA" id="ARBA00023004"/>
    </source>
</evidence>
<feature type="domain" description="4Fe-4S ferredoxin-type" evidence="9">
    <location>
        <begin position="110"/>
        <end position="138"/>
    </location>
</feature>
<dbReference type="GO" id="GO:0046872">
    <property type="term" value="F:metal ion binding"/>
    <property type="evidence" value="ECO:0007669"/>
    <property type="project" value="UniProtKB-KW"/>
</dbReference>
<dbReference type="Proteomes" id="UP000544222">
    <property type="component" value="Unassembled WGS sequence"/>
</dbReference>
<comment type="cofactor">
    <cofactor evidence="1">
        <name>FAD</name>
        <dbReference type="ChEBI" id="CHEBI:57692"/>
    </cofactor>
</comment>
<feature type="domain" description="4Fe-4S ferredoxin-type" evidence="9">
    <location>
        <begin position="158"/>
        <end position="187"/>
    </location>
</feature>
<dbReference type="InterPro" id="IPR017900">
    <property type="entry name" value="4Fe4S_Fe_S_CS"/>
</dbReference>
<evidence type="ECO:0000313" key="10">
    <source>
        <dbReference type="EMBL" id="MBB3187635.1"/>
    </source>
</evidence>
<dbReference type="Pfam" id="PF12831">
    <property type="entry name" value="FAD_oxidored"/>
    <property type="match status" value="1"/>
</dbReference>
<comment type="similarity">
    <text evidence="2">Belongs to the HdrA family.</text>
</comment>
<keyword evidence="7" id="KW-0408">Iron</keyword>
<dbReference type="PROSITE" id="PS51379">
    <property type="entry name" value="4FE4S_FER_2"/>
    <property type="match status" value="2"/>
</dbReference>
<protein>
    <submittedName>
        <fullName evidence="10">Heterodisulfide reductase subunit A</fullName>
        <ecNumber evidence="10">1.8.98.1</ecNumber>
    </submittedName>
</protein>
<reference evidence="10 11" key="1">
    <citation type="submission" date="2020-08" db="EMBL/GenBank/DDBJ databases">
        <title>Genomic Encyclopedia of Type Strains, Phase IV (KMG-IV): sequencing the most valuable type-strain genomes for metagenomic binning, comparative biology and taxonomic classification.</title>
        <authorList>
            <person name="Goeker M."/>
        </authorList>
    </citation>
    <scope>NUCLEOTIDE SEQUENCE [LARGE SCALE GENOMIC DNA]</scope>
    <source>
        <strain evidence="10 11">DSM 27471</strain>
    </source>
</reference>
<dbReference type="PRINTS" id="PR00368">
    <property type="entry name" value="FADPNR"/>
</dbReference>
<dbReference type="SUPFAM" id="SSF54862">
    <property type="entry name" value="4Fe-4S ferredoxins"/>
    <property type="match status" value="1"/>
</dbReference>
<evidence type="ECO:0000256" key="5">
    <source>
        <dbReference type="ARBA" id="ARBA00022827"/>
    </source>
</evidence>
<gene>
    <name evidence="10" type="ORF">FHX64_001798</name>
</gene>
<dbReference type="InterPro" id="IPR017896">
    <property type="entry name" value="4Fe4S_Fe-S-bd"/>
</dbReference>
<dbReference type="SUPFAM" id="SSF51971">
    <property type="entry name" value="Nucleotide-binding domain"/>
    <property type="match status" value="1"/>
</dbReference>
<evidence type="ECO:0000259" key="9">
    <source>
        <dbReference type="PROSITE" id="PS51379"/>
    </source>
</evidence>
<dbReference type="Gene3D" id="3.50.50.60">
    <property type="entry name" value="FAD/NAD(P)-binding domain"/>
    <property type="match status" value="2"/>
</dbReference>
<dbReference type="Pfam" id="PF13183">
    <property type="entry name" value="Fer4_8"/>
    <property type="match status" value="1"/>
</dbReference>
<dbReference type="InterPro" id="IPR036188">
    <property type="entry name" value="FAD/NAD-bd_sf"/>
</dbReference>
<dbReference type="PANTHER" id="PTHR43498">
    <property type="entry name" value="FERREDOXIN:COB-COM HETERODISULFIDE REDUCTASE SUBUNIT A"/>
    <property type="match status" value="1"/>
</dbReference>
<evidence type="ECO:0000256" key="2">
    <source>
        <dbReference type="ARBA" id="ARBA00006561"/>
    </source>
</evidence>
<dbReference type="EC" id="1.8.98.1" evidence="10"/>
<dbReference type="PANTHER" id="PTHR43498:SF1">
    <property type="entry name" value="COB--COM HETERODISULFIDE REDUCTASE IRON-SULFUR SUBUNIT A"/>
    <property type="match status" value="1"/>
</dbReference>
<name>A0A7W5DRX0_9PORP</name>
<accession>A0A7W5DRX0</accession>
<proteinExistence type="inferred from homology"/>
<evidence type="ECO:0000256" key="3">
    <source>
        <dbReference type="ARBA" id="ARBA00022485"/>
    </source>
</evidence>